<dbReference type="EMBL" id="LR796861">
    <property type="protein sequence ID" value="CAB4170365.1"/>
    <property type="molecule type" value="Genomic_DNA"/>
</dbReference>
<dbReference type="EMBL" id="LR797019">
    <property type="protein sequence ID" value="CAB4181187.1"/>
    <property type="molecule type" value="Genomic_DNA"/>
</dbReference>
<feature type="transmembrane region" description="Helical" evidence="1">
    <location>
        <begin position="43"/>
        <end position="61"/>
    </location>
</feature>
<evidence type="ECO:0000256" key="1">
    <source>
        <dbReference type="SAM" id="Phobius"/>
    </source>
</evidence>
<evidence type="ECO:0000313" key="2">
    <source>
        <dbReference type="EMBL" id="CAB4170365.1"/>
    </source>
</evidence>
<accession>A0A6J5SDK4</accession>
<sequence>MKILFVLIAILVLLVIFPLATIWSLNTLFPALAIPFTLDTWMATVILGGVVGGTNGVSFGGKK</sequence>
<dbReference type="EMBL" id="LR797272">
    <property type="protein sequence ID" value="CAB4198465.1"/>
    <property type="molecule type" value="Genomic_DNA"/>
</dbReference>
<evidence type="ECO:0000313" key="4">
    <source>
        <dbReference type="EMBL" id="CAB4198465.1"/>
    </source>
</evidence>
<reference evidence="5" key="1">
    <citation type="submission" date="2020-05" db="EMBL/GenBank/DDBJ databases">
        <authorList>
            <person name="Chiriac C."/>
            <person name="Salcher M."/>
            <person name="Ghai R."/>
            <person name="Kavagutti S V."/>
        </authorList>
    </citation>
    <scope>NUCLEOTIDE SEQUENCE</scope>
</reference>
<proteinExistence type="predicted"/>
<protein>
    <submittedName>
        <fullName evidence="5">Uncharacterized protein</fullName>
    </submittedName>
</protein>
<evidence type="ECO:0000313" key="6">
    <source>
        <dbReference type="EMBL" id="CAB5238550.1"/>
    </source>
</evidence>
<dbReference type="EMBL" id="LR797375">
    <property type="protein sequence ID" value="CAB4211453.1"/>
    <property type="molecule type" value="Genomic_DNA"/>
</dbReference>
<evidence type="ECO:0000313" key="3">
    <source>
        <dbReference type="EMBL" id="CAB4181187.1"/>
    </source>
</evidence>
<name>A0A6J5SDK4_9CAUD</name>
<organism evidence="5">
    <name type="scientific">uncultured Caudovirales phage</name>
    <dbReference type="NCBI Taxonomy" id="2100421"/>
    <lineage>
        <taxon>Viruses</taxon>
        <taxon>Duplodnaviria</taxon>
        <taxon>Heunggongvirae</taxon>
        <taxon>Uroviricota</taxon>
        <taxon>Caudoviricetes</taxon>
        <taxon>Peduoviridae</taxon>
        <taxon>Maltschvirus</taxon>
        <taxon>Maltschvirus maltsch</taxon>
    </lineage>
</organism>
<keyword evidence="1" id="KW-0472">Membrane</keyword>
<dbReference type="EMBL" id="LR798454">
    <property type="protein sequence ID" value="CAB5238550.1"/>
    <property type="molecule type" value="Genomic_DNA"/>
</dbReference>
<evidence type="ECO:0000313" key="5">
    <source>
        <dbReference type="EMBL" id="CAB4211453.1"/>
    </source>
</evidence>
<gene>
    <name evidence="3" type="ORF">UFOVP1066_13</name>
    <name evidence="4" type="ORF">UFOVP1315_102</name>
    <name evidence="5" type="ORF">UFOVP1421_63</name>
    <name evidence="6" type="ORF">UFOVP1525_73</name>
    <name evidence="2" type="ORF">UFOVP909_36</name>
</gene>
<keyword evidence="1" id="KW-0812">Transmembrane</keyword>
<keyword evidence="1" id="KW-1133">Transmembrane helix</keyword>